<dbReference type="PANTHER" id="PTHR24276">
    <property type="entry name" value="POLYSERASE-RELATED"/>
    <property type="match status" value="1"/>
</dbReference>
<reference evidence="6" key="1">
    <citation type="journal article" date="2019" name="Int. J. Syst. Evol. Microbiol.">
        <title>The Global Catalogue of Microorganisms (GCM) 10K type strain sequencing project: providing services to taxonomists for standard genome sequencing and annotation.</title>
        <authorList>
            <consortium name="The Broad Institute Genomics Platform"/>
            <consortium name="The Broad Institute Genome Sequencing Center for Infectious Disease"/>
            <person name="Wu L."/>
            <person name="Ma J."/>
        </authorList>
    </citation>
    <scope>NUCLEOTIDE SEQUENCE [LARGE SCALE GENOMIC DNA]</scope>
    <source>
        <strain evidence="6">CGMCC 4.7405</strain>
    </source>
</reference>
<evidence type="ECO:0000256" key="1">
    <source>
        <dbReference type="ARBA" id="ARBA00007664"/>
    </source>
</evidence>
<organism evidence="5 6">
    <name type="scientific">Lentzea rhizosphaerae</name>
    <dbReference type="NCBI Taxonomy" id="2041025"/>
    <lineage>
        <taxon>Bacteria</taxon>
        <taxon>Bacillati</taxon>
        <taxon>Actinomycetota</taxon>
        <taxon>Actinomycetes</taxon>
        <taxon>Pseudonocardiales</taxon>
        <taxon>Pseudonocardiaceae</taxon>
        <taxon>Lentzea</taxon>
    </lineage>
</organism>
<proteinExistence type="inferred from homology"/>
<evidence type="ECO:0000259" key="4">
    <source>
        <dbReference type="PROSITE" id="PS50240"/>
    </source>
</evidence>
<comment type="caution">
    <text evidence="5">The sequence shown here is derived from an EMBL/GenBank/DDBJ whole genome shotgun (WGS) entry which is preliminary data.</text>
</comment>
<feature type="signal peptide" evidence="3">
    <location>
        <begin position="1"/>
        <end position="21"/>
    </location>
</feature>
<evidence type="ECO:0000313" key="5">
    <source>
        <dbReference type="EMBL" id="MFC3894584.1"/>
    </source>
</evidence>
<evidence type="ECO:0000313" key="6">
    <source>
        <dbReference type="Proteomes" id="UP001595690"/>
    </source>
</evidence>
<name>A0ABV8BXY9_9PSEU</name>
<dbReference type="PROSITE" id="PS50240">
    <property type="entry name" value="TRYPSIN_DOM"/>
    <property type="match status" value="1"/>
</dbReference>
<dbReference type="InterPro" id="IPR001314">
    <property type="entry name" value="Peptidase_S1A"/>
</dbReference>
<dbReference type="SUPFAM" id="SSF50494">
    <property type="entry name" value="Trypsin-like serine proteases"/>
    <property type="match status" value="1"/>
</dbReference>
<dbReference type="CDD" id="cd00190">
    <property type="entry name" value="Tryp_SPc"/>
    <property type="match status" value="1"/>
</dbReference>
<dbReference type="InterPro" id="IPR043504">
    <property type="entry name" value="Peptidase_S1_PA_chymotrypsin"/>
</dbReference>
<keyword evidence="3" id="KW-0732">Signal</keyword>
<dbReference type="EMBL" id="JBHRZI010000019">
    <property type="protein sequence ID" value="MFC3894584.1"/>
    <property type="molecule type" value="Genomic_DNA"/>
</dbReference>
<dbReference type="InterPro" id="IPR050430">
    <property type="entry name" value="Peptidase_S1"/>
</dbReference>
<dbReference type="Gene3D" id="2.40.10.10">
    <property type="entry name" value="Trypsin-like serine proteases"/>
    <property type="match status" value="1"/>
</dbReference>
<dbReference type="RefSeq" id="WP_382376108.1">
    <property type="nucleotide sequence ID" value="NZ_JBHRZI010000019.1"/>
</dbReference>
<keyword evidence="6" id="KW-1185">Reference proteome</keyword>
<dbReference type="SMART" id="SM00020">
    <property type="entry name" value="Tryp_SPc"/>
    <property type="match status" value="1"/>
</dbReference>
<feature type="domain" description="Peptidase S1" evidence="4">
    <location>
        <begin position="27"/>
        <end position="239"/>
    </location>
</feature>
<dbReference type="InterPro" id="IPR018114">
    <property type="entry name" value="TRYPSIN_HIS"/>
</dbReference>
<evidence type="ECO:0000256" key="3">
    <source>
        <dbReference type="SAM" id="SignalP"/>
    </source>
</evidence>
<feature type="chain" id="PRO_5046359325" evidence="3">
    <location>
        <begin position="22"/>
        <end position="242"/>
    </location>
</feature>
<gene>
    <name evidence="5" type="ORF">ACFOWZ_24150</name>
</gene>
<dbReference type="Pfam" id="PF00089">
    <property type="entry name" value="Trypsin"/>
    <property type="match status" value="1"/>
</dbReference>
<protein>
    <submittedName>
        <fullName evidence="5">S1 family peptidase</fullName>
    </submittedName>
</protein>
<dbReference type="PROSITE" id="PS00134">
    <property type="entry name" value="TRYPSIN_HIS"/>
    <property type="match status" value="1"/>
</dbReference>
<evidence type="ECO:0000256" key="2">
    <source>
        <dbReference type="ARBA" id="ARBA00023157"/>
    </source>
</evidence>
<dbReference type="PRINTS" id="PR00722">
    <property type="entry name" value="CHYMOTRYPSIN"/>
</dbReference>
<dbReference type="PANTHER" id="PTHR24276:SF98">
    <property type="entry name" value="FI18310P1-RELATED"/>
    <property type="match status" value="1"/>
</dbReference>
<accession>A0ABV8BXY9</accession>
<dbReference type="InterPro" id="IPR009003">
    <property type="entry name" value="Peptidase_S1_PA"/>
</dbReference>
<keyword evidence="2" id="KW-1015">Disulfide bond</keyword>
<comment type="similarity">
    <text evidence="1">Belongs to the peptidase S1 family.</text>
</comment>
<dbReference type="Proteomes" id="UP001595690">
    <property type="component" value="Unassembled WGS sequence"/>
</dbReference>
<sequence length="242" mass="24908">MRNAIYAALLALVFVTPAANADVTPLVIGGKPASEPYPFAASLQSRGGGHFCGGILIRPQWVLTAAHCLEGKNPSGVQVRVGSTNRTTGGTVRPAARLIRHDRDDQGLIQLSAPVTHQPAPIAAAAPAGLPIRLLGWGATKDPGNAPAPTVLQELDSRVLADNAPGCHTNAATLCTDNPDGWRGVCYGDSGGPAVTRTGTGWAAVGTVIGQIGGRWCADAPQVFSDVPAHRAWIESHTGQVA</sequence>
<dbReference type="InterPro" id="IPR001254">
    <property type="entry name" value="Trypsin_dom"/>
</dbReference>